<feature type="compositionally biased region" description="Low complexity" evidence="1">
    <location>
        <begin position="161"/>
        <end position="203"/>
    </location>
</feature>
<dbReference type="RefSeq" id="WP_043455802.1">
    <property type="nucleotide sequence ID" value="NZ_JBFBKS010000003.1"/>
</dbReference>
<sequence length="253" mass="24694">MSDTGASRHDPAVDLLLLEAGMDDDGQLRDALLDLRSLSADAPEPSADIAALMAGASTAGPATTVLPAAGDTATSALPAARPVDELAARRRARRRITLTTLSVAASLAAGGAVAAASDQGIRDSFTQLNHAVTAFVTGSSGHPLNGGSTPGQPAPQPAAPAHPAATSTDAAPAATATAPAPAAVAPSNVPAPAGTAPGNGAAARKPADVPAQPSLPADIPGEIGKGLEQEPKLPVPVPTEVPLPGSVPDVPLR</sequence>
<gene>
    <name evidence="2" type="ORF">RM50_18605</name>
</gene>
<protein>
    <submittedName>
        <fullName evidence="2">Uncharacterized protein</fullName>
    </submittedName>
</protein>
<accession>A0A0B4DG04</accession>
<evidence type="ECO:0000313" key="2">
    <source>
        <dbReference type="EMBL" id="KIC63300.1"/>
    </source>
</evidence>
<reference evidence="2 3" key="1">
    <citation type="submission" date="2014-12" db="EMBL/GenBank/DDBJ databases">
        <title>Genome sequencing of Arthrobacter phenanthrenivorans SWC37.</title>
        <authorList>
            <person name="Tan P.W."/>
            <person name="Chan K.-G."/>
        </authorList>
    </citation>
    <scope>NUCLEOTIDE SEQUENCE [LARGE SCALE GENOMIC DNA]</scope>
    <source>
        <strain evidence="2 3">SWC37</strain>
    </source>
</reference>
<name>A0A0B4DG04_PSEPS</name>
<dbReference type="EMBL" id="JWTB01000042">
    <property type="protein sequence ID" value="KIC63300.1"/>
    <property type="molecule type" value="Genomic_DNA"/>
</dbReference>
<evidence type="ECO:0000313" key="3">
    <source>
        <dbReference type="Proteomes" id="UP000031196"/>
    </source>
</evidence>
<dbReference type="Proteomes" id="UP000031196">
    <property type="component" value="Unassembled WGS sequence"/>
</dbReference>
<proteinExistence type="predicted"/>
<comment type="caution">
    <text evidence="2">The sequence shown here is derived from an EMBL/GenBank/DDBJ whole genome shotgun (WGS) entry which is preliminary data.</text>
</comment>
<dbReference type="OrthoDB" id="4948468at2"/>
<evidence type="ECO:0000256" key="1">
    <source>
        <dbReference type="SAM" id="MobiDB-lite"/>
    </source>
</evidence>
<organism evidence="2 3">
    <name type="scientific">Pseudarthrobacter phenanthrenivorans</name>
    <name type="common">Arthrobacter phenanthrenivorans</name>
    <dbReference type="NCBI Taxonomy" id="361575"/>
    <lineage>
        <taxon>Bacteria</taxon>
        <taxon>Bacillati</taxon>
        <taxon>Actinomycetota</taxon>
        <taxon>Actinomycetes</taxon>
        <taxon>Micrococcales</taxon>
        <taxon>Micrococcaceae</taxon>
        <taxon>Pseudarthrobacter</taxon>
    </lineage>
</organism>
<dbReference type="AlphaFoldDB" id="A0A0B4DG04"/>
<feature type="region of interest" description="Disordered" evidence="1">
    <location>
        <begin position="139"/>
        <end position="253"/>
    </location>
</feature>